<dbReference type="Pfam" id="PF03598">
    <property type="entry name" value="CdhC"/>
    <property type="match status" value="1"/>
</dbReference>
<keyword evidence="8" id="KW-0012">Acyltransferase</keyword>
<dbReference type="NCBIfam" id="NF040764">
    <property type="entry name" value="CODH_ACS_al_bet"/>
    <property type="match status" value="1"/>
</dbReference>
<evidence type="ECO:0000313" key="8">
    <source>
        <dbReference type="EMBL" id="XFO64539.1"/>
    </source>
</evidence>
<dbReference type="Proteomes" id="UP000216752">
    <property type="component" value="Chromosome"/>
</dbReference>
<evidence type="ECO:0000313" key="9">
    <source>
        <dbReference type="Proteomes" id="UP000216752"/>
    </source>
</evidence>
<dbReference type="PANTHER" id="PTHR42281">
    <property type="match status" value="1"/>
</dbReference>
<dbReference type="NCBIfam" id="TIGR00316">
    <property type="entry name" value="cdhC"/>
    <property type="match status" value="1"/>
</dbReference>
<dbReference type="InterPro" id="IPR045822">
    <property type="entry name" value="ACS_CODH_B_C"/>
</dbReference>
<organism evidence="8 9">
    <name type="scientific">Sporomusa silvacetica DSM 10669</name>
    <dbReference type="NCBI Taxonomy" id="1123289"/>
    <lineage>
        <taxon>Bacteria</taxon>
        <taxon>Bacillati</taxon>
        <taxon>Bacillota</taxon>
        <taxon>Negativicutes</taxon>
        <taxon>Selenomonadales</taxon>
        <taxon>Sporomusaceae</taxon>
        <taxon>Sporomusa</taxon>
    </lineage>
</organism>
<dbReference type="Gene3D" id="3.30.1650.10">
    <property type="entry name" value="Bifunctional carbon monoxide dehydrogenase/acetyl-coa synthase(codh/acs), Chain M, domain 3"/>
    <property type="match status" value="1"/>
</dbReference>
<evidence type="ECO:0000256" key="5">
    <source>
        <dbReference type="ARBA" id="ARBA00023004"/>
    </source>
</evidence>
<evidence type="ECO:0000256" key="3">
    <source>
        <dbReference type="ARBA" id="ARBA00022679"/>
    </source>
</evidence>
<dbReference type="InterPro" id="IPR038571">
    <property type="entry name" value="CO_DH/Ac-CoA_synth_bsu_3_sf"/>
</dbReference>
<dbReference type="Gene3D" id="3.40.970.20">
    <property type="entry name" value="Carbon monoxide dehydrogenase alpha subunit. Chain D, domain 4"/>
    <property type="match status" value="1"/>
</dbReference>
<evidence type="ECO:0000256" key="2">
    <source>
        <dbReference type="ARBA" id="ARBA00022596"/>
    </source>
</evidence>
<name>A0ABZ3IFT0_9FIRM</name>
<evidence type="ECO:0000259" key="7">
    <source>
        <dbReference type="Pfam" id="PF19436"/>
    </source>
</evidence>
<accession>A0ABZ3IFT0</accession>
<dbReference type="InterPro" id="IPR016099">
    <property type="entry name" value="Prismane-like_a/b-sand"/>
</dbReference>
<dbReference type="RefSeq" id="WP_094605723.1">
    <property type="nucleotide sequence ID" value="NZ_CP155573.1"/>
</dbReference>
<dbReference type="Pfam" id="PF19436">
    <property type="entry name" value="ACS_CODH_B_C"/>
    <property type="match status" value="1"/>
</dbReference>
<dbReference type="InterPro" id="IPR011254">
    <property type="entry name" value="Prismane-like_sf"/>
</dbReference>
<keyword evidence="4" id="KW-0479">Metal-binding</keyword>
<protein>
    <recommendedName>
        <fullName evidence="1">CO-methylating acetyl-CoA synthase</fullName>
        <ecNumber evidence="1">2.3.1.169</ecNumber>
    </recommendedName>
</protein>
<dbReference type="EMBL" id="CP155573">
    <property type="protein sequence ID" value="XFO64539.1"/>
    <property type="molecule type" value="Genomic_DNA"/>
</dbReference>
<dbReference type="EC" id="2.3.1.169" evidence="1"/>
<keyword evidence="2" id="KW-0533">Nickel</keyword>
<keyword evidence="3 8" id="KW-0808">Transferase</keyword>
<dbReference type="NCBIfam" id="NF007078">
    <property type="entry name" value="PRK09529.1"/>
    <property type="match status" value="1"/>
</dbReference>
<reference evidence="8" key="1">
    <citation type="submission" date="2024-05" db="EMBL/GenBank/DDBJ databases">
        <title>Isolation and characterization of Sporomusa carbonis sp. nov., a carboxydotrophic hydrogenogen in the genus of Sporomusa isolated from a charcoal burning pile.</title>
        <authorList>
            <person name="Boeer T."/>
            <person name="Rosenbaum F."/>
            <person name="Eysell L."/>
            <person name="Mueller V."/>
            <person name="Daniel R."/>
            <person name="Poehlein A."/>
        </authorList>
    </citation>
    <scope>NUCLEOTIDE SEQUENCE [LARGE SCALE GENOMIC DNA]</scope>
    <source>
        <strain evidence="8">DSM 10669</strain>
    </source>
</reference>
<dbReference type="GO" id="GO:0043884">
    <property type="term" value="F:CO-methylating acetyl-CoA synthase activity"/>
    <property type="evidence" value="ECO:0007669"/>
    <property type="project" value="UniProtKB-EC"/>
</dbReference>
<dbReference type="Gene3D" id="3.40.1470.10">
    <property type="entry name" value="Bifunctional carbon monoxide dehydrogenase/acetyl-coa synthase(codh/acs), Chain M, domain 5"/>
    <property type="match status" value="1"/>
</dbReference>
<dbReference type="PANTHER" id="PTHR42281:SF1">
    <property type="entry name" value="ACETYL-COA DECARBONYLASE_SYNTHASE COMPLEX SUBUNIT BETA 1"/>
    <property type="match status" value="1"/>
</dbReference>
<dbReference type="SUPFAM" id="SSF56821">
    <property type="entry name" value="Prismane protein-like"/>
    <property type="match status" value="1"/>
</dbReference>
<evidence type="ECO:0000256" key="1">
    <source>
        <dbReference type="ARBA" id="ARBA00012244"/>
    </source>
</evidence>
<keyword evidence="9" id="KW-1185">Reference proteome</keyword>
<keyword evidence="5" id="KW-0408">Iron</keyword>
<sequence>MVMTFRQQAEQGAQKLVTAAGQQLAQDNMLGTRKMDFQQWLPLTAALSGNQCNDYDALAQYFAENHVKKTQASTERELILEAGWRSLMAAETCQALRAMAPGGVGNTDLLPDNVLRKIGVAIVDGTMAAIAIICGTSEDDIVASNLVEELRDKGILVMLAGGIVEQYSGNQSLAQADNHIIPLGKEAVHAIHAFTAAARIGFLLGNIVPGDRDRLLTFLATRLPAFVISLGSQQLEQAAVCAGAMSLGIPVVSDQPLPPEEEIAGLFETARINNGSELINLAIEMKEIKVKVTPLQIPIKVNPAYEGEIVRKQDTWVEFGGNKVTAFEWLQMVGKEDIDDGRITVIGPEINEIPEGSEWPLGIVVKVYGRKMQQDFVGIMERRIHYFISYGEGLWHIAGRDLVRMRISKEARQQGFTIRDIGELLLHMFRTTFGTIINRVEIILYTDAHVVEREVKAAREFYAIRDQHLQGITDEMVDTFYSCTLCQSHSPNHVCILTPERGGLCGAVTWLDARASYEMNPVGPNQPICKGECLDATKGMWKNVNEYMCQASNRTVEEVNLYTVMDRPVTSCGCFEAVMAVLPQANGIMIAARDYSGETPSGMTFTQLMGTCGGGVQIPGFLGVSRRFITSGKFIPADGGLARLVWMSKELKESLRAELNERAKKLRLGDNFVDSIADETTGVTEEEILPFLQERNHPAFKLPPIM</sequence>
<feature type="domain" description="CO dehydrogenase/acetyl-CoA synthase complex beta subunit C-terminal" evidence="7">
    <location>
        <begin position="462"/>
        <end position="706"/>
    </location>
</feature>
<dbReference type="InterPro" id="IPR004461">
    <property type="entry name" value="CO_DH/Ac-CoA_synth_bsu"/>
</dbReference>
<evidence type="ECO:0000256" key="4">
    <source>
        <dbReference type="ARBA" id="ARBA00022723"/>
    </source>
</evidence>
<keyword evidence="6" id="KW-0411">Iron-sulfur</keyword>
<dbReference type="NCBIfam" id="NF003379">
    <property type="entry name" value="PRK04456.1"/>
    <property type="match status" value="1"/>
</dbReference>
<dbReference type="Gene3D" id="3.40.50.2030">
    <property type="match status" value="1"/>
</dbReference>
<evidence type="ECO:0000256" key="6">
    <source>
        <dbReference type="ARBA" id="ARBA00023014"/>
    </source>
</evidence>
<proteinExistence type="predicted"/>
<gene>
    <name evidence="8" type="ORF">SPSIL_006410</name>
</gene>